<dbReference type="Proteomes" id="UP000015834">
    <property type="component" value="Unassembled WGS sequence"/>
</dbReference>
<protein>
    <submittedName>
        <fullName evidence="1">Uncharacterized protein</fullName>
    </submittedName>
</protein>
<comment type="caution">
    <text evidence="1">The sequence shown here is derived from an EMBL/GenBank/DDBJ whole genome shotgun (WGS) entry which is preliminary data.</text>
</comment>
<accession>T2SXV3</accession>
<dbReference type="EMBL" id="ASYU01000221">
    <property type="protein sequence ID" value="EQD96349.1"/>
    <property type="molecule type" value="Genomic_DNA"/>
</dbReference>
<organism evidence="1 2">
    <name type="scientific">Helicobacter pylori PZ5056</name>
    <dbReference type="NCBI Taxonomy" id="1337393"/>
    <lineage>
        <taxon>Bacteria</taxon>
        <taxon>Pseudomonadati</taxon>
        <taxon>Campylobacterota</taxon>
        <taxon>Epsilonproteobacteria</taxon>
        <taxon>Campylobacterales</taxon>
        <taxon>Helicobacteraceae</taxon>
        <taxon>Helicobacter</taxon>
    </lineage>
</organism>
<reference evidence="1 2" key="1">
    <citation type="journal article" date="2013" name="Genome Announc.">
        <title>Draft Genome Sequences of Helicobacter pylori Strains Isolated from Regions of Low and High Gastric Cancer Risk in Colombia.</title>
        <authorList>
            <person name="Sheh A."/>
            <person name="Piazuelo M.B."/>
            <person name="Wilson K.T."/>
            <person name="Correa P."/>
            <person name="Fox J.G."/>
        </authorList>
    </citation>
    <scope>NUCLEOTIDE SEQUENCE [LARGE SCALE GENOMIC DNA]</scope>
    <source>
        <strain evidence="1 2">PZ5056</strain>
    </source>
</reference>
<gene>
    <name evidence="1" type="ORF">L933_09085</name>
</gene>
<name>T2SXV3_HELPX</name>
<sequence length="40" mass="5095">MVSNTHYTFKKMHFIIKSNLKRLFFTHKTFKFLNFFKIFY</sequence>
<dbReference type="PATRIC" id="fig|1337393.3.peg.986"/>
<evidence type="ECO:0000313" key="2">
    <source>
        <dbReference type="Proteomes" id="UP000015834"/>
    </source>
</evidence>
<proteinExistence type="predicted"/>
<evidence type="ECO:0000313" key="1">
    <source>
        <dbReference type="EMBL" id="EQD96349.1"/>
    </source>
</evidence>
<dbReference type="AlphaFoldDB" id="T2SXV3"/>